<sequence>MSQLPRMSAAARSSYNNNNNNNLSDGFGNLQLGPDARFSMASARATLAANGRRSSISYGVSTGPIVIAKEPRPIREKQWQANSIRTLINFLVQAGFNLPVSPKTLQAPSAKDFAAIFKFLYAQLDPHYVFVKKFEEEVPVILRGLRYPFSDQISKSHLHSVGSMHAWPTLLAMLIWIVELIMLCDQMDKQADFDDQDENAQSEKLFFEYLTKSYVVFLEGGDGDEMDKQLATDFDRKNEKIFKEVEKLQAEHDVLNKEWTSLRESESPLTLAERESSTLQSDIEKFKQYISHLELKKQKLGDQVKVVDDELAMKDSELEKQSAEKAELTRIVDAQAISPADVDRMTSEREQLVRTLETLAKKADETNKTFWEKEIVVQKKMDQIEKHVQAFNTLAYDLGFLISDSKDTEGVNFELDVSFTAIKAEDMVSADLQGKIKPILLRIRSKYNTSAHAFEDEAIAAQEYLDRLNEALAEKCDEVMMLEQKISKMNEKFNVEKEAYAKANAASVKEKEVLEYEIQRMKLDMATVLADSQQRLQKTSLE</sequence>
<keyword evidence="7 10" id="KW-0539">Nucleus</keyword>
<evidence type="ECO:0000256" key="1">
    <source>
        <dbReference type="ARBA" id="ARBA00007050"/>
    </source>
</evidence>
<keyword evidence="2 10" id="KW-0158">Chromosome</keyword>
<evidence type="ECO:0000256" key="9">
    <source>
        <dbReference type="ARBA" id="ARBA00023328"/>
    </source>
</evidence>
<evidence type="ECO:0000259" key="14">
    <source>
        <dbReference type="Pfam" id="PF24487"/>
    </source>
</evidence>
<dbReference type="Proteomes" id="UP001211907">
    <property type="component" value="Unassembled WGS sequence"/>
</dbReference>
<keyword evidence="9 10" id="KW-0137">Centromere</keyword>
<dbReference type="GO" id="GO:0005634">
    <property type="term" value="C:nucleus"/>
    <property type="evidence" value="ECO:0007669"/>
    <property type="project" value="UniProtKB-SubCell"/>
</dbReference>
<dbReference type="PANTHER" id="PTHR10643:SF2">
    <property type="entry name" value="KINETOCHORE PROTEIN NDC80 HOMOLOG"/>
    <property type="match status" value="1"/>
</dbReference>
<keyword evidence="6 11" id="KW-0175">Coiled coil</keyword>
<evidence type="ECO:0000256" key="11">
    <source>
        <dbReference type="SAM" id="Coils"/>
    </source>
</evidence>
<comment type="caution">
    <text evidence="15">The sequence shown here is derived from an EMBL/GenBank/DDBJ whole genome shotgun (WGS) entry which is preliminary data.</text>
</comment>
<evidence type="ECO:0000259" key="12">
    <source>
        <dbReference type="Pfam" id="PF03801"/>
    </source>
</evidence>
<dbReference type="AlphaFoldDB" id="A0AAD5SW07"/>
<feature type="domain" description="Kinetochore protein Ndc80 CH" evidence="12">
    <location>
        <begin position="53"/>
        <end position="186"/>
    </location>
</feature>
<evidence type="ECO:0000313" key="15">
    <source>
        <dbReference type="EMBL" id="KAJ3112639.1"/>
    </source>
</evidence>
<comment type="function">
    <text evidence="10">Acts as a component of the essential kinetochore-associated NDC80 complex, which is required for chromosome segregation and spindle checkpoint activity.</text>
</comment>
<dbReference type="InterPro" id="IPR055260">
    <property type="entry name" value="Ndc80_CH"/>
</dbReference>
<dbReference type="Pfam" id="PF03801">
    <property type="entry name" value="Ndc80_HEC"/>
    <property type="match status" value="1"/>
</dbReference>
<evidence type="ECO:0000313" key="16">
    <source>
        <dbReference type="Proteomes" id="UP001211907"/>
    </source>
</evidence>
<evidence type="ECO:0000256" key="4">
    <source>
        <dbReference type="ARBA" id="ARBA00022776"/>
    </source>
</evidence>
<dbReference type="Gene3D" id="1.10.418.30">
    <property type="entry name" value="Ncd80 complex, Ncd80 subunit"/>
    <property type="match status" value="1"/>
</dbReference>
<evidence type="ECO:0000256" key="3">
    <source>
        <dbReference type="ARBA" id="ARBA00022618"/>
    </source>
</evidence>
<evidence type="ECO:0000256" key="7">
    <source>
        <dbReference type="ARBA" id="ARBA00023242"/>
    </source>
</evidence>
<feature type="coiled-coil region" evidence="11">
    <location>
        <begin position="465"/>
        <end position="492"/>
    </location>
</feature>
<keyword evidence="8 10" id="KW-0131">Cell cycle</keyword>
<reference evidence="15" key="1">
    <citation type="submission" date="2020-05" db="EMBL/GenBank/DDBJ databases">
        <title>Phylogenomic resolution of chytrid fungi.</title>
        <authorList>
            <person name="Stajich J.E."/>
            <person name="Amses K."/>
            <person name="Simmons R."/>
            <person name="Seto K."/>
            <person name="Myers J."/>
            <person name="Bonds A."/>
            <person name="Quandt C.A."/>
            <person name="Barry K."/>
            <person name="Liu P."/>
            <person name="Grigoriev I."/>
            <person name="Longcore J.E."/>
            <person name="James T.Y."/>
        </authorList>
    </citation>
    <scope>NUCLEOTIDE SEQUENCE</scope>
    <source>
        <strain evidence="15">JEL0513</strain>
    </source>
</reference>
<dbReference type="Pfam" id="PF18077">
    <property type="entry name" value="DUF5595"/>
    <property type="match status" value="1"/>
</dbReference>
<dbReference type="Gene3D" id="6.10.250.1950">
    <property type="match status" value="1"/>
</dbReference>
<dbReference type="Pfam" id="PF24487">
    <property type="entry name" value="NDC80_loop"/>
    <property type="match status" value="1"/>
</dbReference>
<accession>A0AAD5SW07</accession>
<dbReference type="GO" id="GO:0051315">
    <property type="term" value="P:attachment of mitotic spindle microtubules to kinetochore"/>
    <property type="evidence" value="ECO:0007669"/>
    <property type="project" value="UniProtKB-UniRule"/>
</dbReference>
<feature type="domain" description="DUF5595" evidence="13">
    <location>
        <begin position="196"/>
        <end position="262"/>
    </location>
</feature>
<evidence type="ECO:0000256" key="6">
    <source>
        <dbReference type="ARBA" id="ARBA00023054"/>
    </source>
</evidence>
<name>A0AAD5SW07_9FUNG</name>
<dbReference type="GO" id="GO:0031262">
    <property type="term" value="C:Ndc80 complex"/>
    <property type="evidence" value="ECO:0007669"/>
    <property type="project" value="UniProtKB-UniRule"/>
</dbReference>
<evidence type="ECO:0000256" key="2">
    <source>
        <dbReference type="ARBA" id="ARBA00022454"/>
    </source>
</evidence>
<dbReference type="GO" id="GO:0051301">
    <property type="term" value="P:cell division"/>
    <property type="evidence" value="ECO:0007669"/>
    <property type="project" value="UniProtKB-UniRule"/>
</dbReference>
<dbReference type="InterPro" id="IPR057091">
    <property type="entry name" value="NDC80_loop"/>
</dbReference>
<dbReference type="EMBL" id="JADGJH010001521">
    <property type="protein sequence ID" value="KAJ3112639.1"/>
    <property type="molecule type" value="Genomic_DNA"/>
</dbReference>
<organism evidence="15 16">
    <name type="scientific">Physocladia obscura</name>
    <dbReference type="NCBI Taxonomy" id="109957"/>
    <lineage>
        <taxon>Eukaryota</taxon>
        <taxon>Fungi</taxon>
        <taxon>Fungi incertae sedis</taxon>
        <taxon>Chytridiomycota</taxon>
        <taxon>Chytridiomycota incertae sedis</taxon>
        <taxon>Chytridiomycetes</taxon>
        <taxon>Chytridiales</taxon>
        <taxon>Chytriomycetaceae</taxon>
        <taxon>Physocladia</taxon>
    </lineage>
</organism>
<evidence type="ECO:0000256" key="5">
    <source>
        <dbReference type="ARBA" id="ARBA00022838"/>
    </source>
</evidence>
<feature type="coiled-coil region" evidence="11">
    <location>
        <begin position="231"/>
        <end position="258"/>
    </location>
</feature>
<keyword evidence="16" id="KW-1185">Reference proteome</keyword>
<keyword evidence="5 10" id="KW-0995">Kinetochore</keyword>
<keyword evidence="4 10" id="KW-0498">Mitosis</keyword>
<dbReference type="PANTHER" id="PTHR10643">
    <property type="entry name" value="KINETOCHORE PROTEIN NDC80"/>
    <property type="match status" value="1"/>
</dbReference>
<keyword evidence="3 10" id="KW-0132">Cell division</keyword>
<feature type="domain" description="Kinetochore protein NDC80 loop region" evidence="14">
    <location>
        <begin position="354"/>
        <end position="538"/>
    </location>
</feature>
<feature type="coiled-coil region" evidence="11">
    <location>
        <begin position="342"/>
        <end position="369"/>
    </location>
</feature>
<evidence type="ECO:0000259" key="13">
    <source>
        <dbReference type="Pfam" id="PF18077"/>
    </source>
</evidence>
<gene>
    <name evidence="15" type="primary">NDC80</name>
    <name evidence="15" type="ORF">HK100_002263</name>
</gene>
<proteinExistence type="inferred from homology"/>
<dbReference type="InterPro" id="IPR040967">
    <property type="entry name" value="DUF5595"/>
</dbReference>
<evidence type="ECO:0000256" key="8">
    <source>
        <dbReference type="ARBA" id="ARBA00023306"/>
    </source>
</evidence>
<comment type="subcellular location">
    <subcellularLocation>
        <location evidence="10">Chromosome</location>
        <location evidence="10">Centromere</location>
        <location evidence="10">Kinetochore</location>
    </subcellularLocation>
    <subcellularLocation>
        <location evidence="10">Nucleus</location>
    </subcellularLocation>
</comment>
<protein>
    <recommendedName>
        <fullName evidence="10">Kinetochore protein NDC80</fullName>
    </recommendedName>
</protein>
<dbReference type="InterPro" id="IPR038273">
    <property type="entry name" value="Ndc80_sf"/>
</dbReference>
<dbReference type="InterPro" id="IPR005550">
    <property type="entry name" value="Kinetochore_Ndc80"/>
</dbReference>
<comment type="similarity">
    <text evidence="1 10">Belongs to the NDC80/HEC1 family.</text>
</comment>
<comment type="subunit">
    <text evidence="10">Component of the NDC80 complex.</text>
</comment>
<evidence type="ECO:0000256" key="10">
    <source>
        <dbReference type="RuleBase" id="RU368072"/>
    </source>
</evidence>